<name>A0A1R3KQH7_9ROSI</name>
<keyword evidence="3" id="KW-1185">Reference proteome</keyword>
<feature type="region of interest" description="Disordered" evidence="1">
    <location>
        <begin position="1"/>
        <end position="26"/>
    </location>
</feature>
<proteinExistence type="predicted"/>
<reference evidence="3" key="1">
    <citation type="submission" date="2013-09" db="EMBL/GenBank/DDBJ databases">
        <title>Corchorus olitorius genome sequencing.</title>
        <authorList>
            <person name="Alam M."/>
            <person name="Haque M.S."/>
            <person name="Islam M.S."/>
            <person name="Emdad E.M."/>
            <person name="Islam M.M."/>
            <person name="Ahmed B."/>
            <person name="Halim A."/>
            <person name="Hossen Q.M.M."/>
            <person name="Hossain M.Z."/>
            <person name="Ahmed R."/>
            <person name="Khan M.M."/>
            <person name="Islam R."/>
            <person name="Rashid M.M."/>
            <person name="Khan S.A."/>
            <person name="Rahman M.S."/>
            <person name="Alam M."/>
            <person name="Yahiya A.S."/>
            <person name="Khan M.S."/>
            <person name="Azam M.S."/>
            <person name="Haque T."/>
            <person name="Lashkar M.Z.H."/>
            <person name="Akhand A.I."/>
            <person name="Morshed G."/>
            <person name="Roy S."/>
            <person name="Uddin K.S."/>
            <person name="Rabeya T."/>
            <person name="Hossain A.S."/>
            <person name="Chowdhury A."/>
            <person name="Snigdha A.R."/>
            <person name="Mortoza M.S."/>
            <person name="Matin S.A."/>
            <person name="Hoque S.M.E."/>
            <person name="Islam M.K."/>
            <person name="Roy D.K."/>
            <person name="Haider R."/>
            <person name="Moosa M.M."/>
            <person name="Elias S.M."/>
            <person name="Hasan A.M."/>
            <person name="Jahan S."/>
            <person name="Shafiuddin M."/>
            <person name="Mahmood N."/>
            <person name="Shommy N.S."/>
        </authorList>
    </citation>
    <scope>NUCLEOTIDE SEQUENCE [LARGE SCALE GENOMIC DNA]</scope>
    <source>
        <strain evidence="3">cv. O-4</strain>
    </source>
</reference>
<accession>A0A1R3KQH7</accession>
<evidence type="ECO:0000313" key="3">
    <source>
        <dbReference type="Proteomes" id="UP000187203"/>
    </source>
</evidence>
<dbReference type="Proteomes" id="UP000187203">
    <property type="component" value="Unassembled WGS sequence"/>
</dbReference>
<sequence length="56" mass="6296">MAIEMRSISHHPHLLNKRGTQSSRALQYTKVAGPRRAPKRNTKTRCLLQCTQVAGP</sequence>
<dbReference type="AlphaFoldDB" id="A0A1R3KQH7"/>
<comment type="caution">
    <text evidence="2">The sequence shown here is derived from an EMBL/GenBank/DDBJ whole genome shotgun (WGS) entry which is preliminary data.</text>
</comment>
<organism evidence="2 3">
    <name type="scientific">Corchorus olitorius</name>
    <dbReference type="NCBI Taxonomy" id="93759"/>
    <lineage>
        <taxon>Eukaryota</taxon>
        <taxon>Viridiplantae</taxon>
        <taxon>Streptophyta</taxon>
        <taxon>Embryophyta</taxon>
        <taxon>Tracheophyta</taxon>
        <taxon>Spermatophyta</taxon>
        <taxon>Magnoliopsida</taxon>
        <taxon>eudicotyledons</taxon>
        <taxon>Gunneridae</taxon>
        <taxon>Pentapetalae</taxon>
        <taxon>rosids</taxon>
        <taxon>malvids</taxon>
        <taxon>Malvales</taxon>
        <taxon>Malvaceae</taxon>
        <taxon>Grewioideae</taxon>
        <taxon>Apeibeae</taxon>
        <taxon>Corchorus</taxon>
    </lineage>
</organism>
<evidence type="ECO:0000256" key="1">
    <source>
        <dbReference type="SAM" id="MobiDB-lite"/>
    </source>
</evidence>
<dbReference type="EMBL" id="AWUE01012382">
    <property type="protein sequence ID" value="OMP09299.1"/>
    <property type="molecule type" value="Genomic_DNA"/>
</dbReference>
<evidence type="ECO:0000313" key="2">
    <source>
        <dbReference type="EMBL" id="OMP09299.1"/>
    </source>
</evidence>
<gene>
    <name evidence="2" type="ORF">COLO4_05612</name>
</gene>
<protein>
    <submittedName>
        <fullName evidence="2">Uncharacterized protein</fullName>
    </submittedName>
</protein>